<dbReference type="SUPFAM" id="SSF81321">
    <property type="entry name" value="Family A G protein-coupled receptor-like"/>
    <property type="match status" value="1"/>
</dbReference>
<keyword evidence="2 5" id="KW-0812">Transmembrane</keyword>
<accession>A0AAD5MQQ3</accession>
<evidence type="ECO:0000313" key="8">
    <source>
        <dbReference type="Proteomes" id="UP001196413"/>
    </source>
</evidence>
<proteinExistence type="predicted"/>
<evidence type="ECO:0000256" key="3">
    <source>
        <dbReference type="ARBA" id="ARBA00022989"/>
    </source>
</evidence>
<evidence type="ECO:0000256" key="4">
    <source>
        <dbReference type="ARBA" id="ARBA00023136"/>
    </source>
</evidence>
<dbReference type="CDD" id="cd00637">
    <property type="entry name" value="7tm_classA_rhodopsin-like"/>
    <property type="match status" value="1"/>
</dbReference>
<keyword evidence="4 5" id="KW-0472">Membrane</keyword>
<evidence type="ECO:0000256" key="1">
    <source>
        <dbReference type="ARBA" id="ARBA00004370"/>
    </source>
</evidence>
<feature type="transmembrane region" description="Helical" evidence="5">
    <location>
        <begin position="42"/>
        <end position="63"/>
    </location>
</feature>
<dbReference type="Gene3D" id="1.20.1070.10">
    <property type="entry name" value="Rhodopsin 7-helix transmembrane proteins"/>
    <property type="match status" value="1"/>
</dbReference>
<evidence type="ECO:0000259" key="6">
    <source>
        <dbReference type="PROSITE" id="PS50262"/>
    </source>
</evidence>
<dbReference type="InterPro" id="IPR017452">
    <property type="entry name" value="GPCR_Rhodpsn_7TM"/>
</dbReference>
<keyword evidence="8" id="KW-1185">Reference proteome</keyword>
<name>A0AAD5MQQ3_PARTN</name>
<dbReference type="AlphaFoldDB" id="A0AAD5MQQ3"/>
<feature type="transmembrane region" description="Helical" evidence="5">
    <location>
        <begin position="84"/>
        <end position="104"/>
    </location>
</feature>
<sequence>MLGEKKEMRSILRMDKNSKRIIKANLTIFSERESSAELIDKLLGVVVLMMWYVSIYCHLAIALNRLIAITFPLQVSSLLTLKKTSFIVLICWILGFSHVAPRLWTGSCFTLFDTTKWAWIRSAGKCDVISTTGSVYGTRTVLILIFLLDSATLICLRVKHKVVCQNALFINQQISTQCFRPLFVGKWGTFFTQTFASELCYSLDGFFARAAHSCSRIPINTPKSSPLTAYTAKDNERIKSLSERSE</sequence>
<comment type="subcellular location">
    <subcellularLocation>
        <location evidence="1">Membrane</location>
    </subcellularLocation>
</comment>
<evidence type="ECO:0000256" key="5">
    <source>
        <dbReference type="SAM" id="Phobius"/>
    </source>
</evidence>
<dbReference type="Proteomes" id="UP001196413">
    <property type="component" value="Unassembled WGS sequence"/>
</dbReference>
<dbReference type="PROSITE" id="PS50262">
    <property type="entry name" value="G_PROTEIN_RECEP_F1_2"/>
    <property type="match status" value="1"/>
</dbReference>
<protein>
    <recommendedName>
        <fullName evidence="6">G-protein coupled receptors family 1 profile domain-containing protein</fullName>
    </recommendedName>
</protein>
<reference evidence="7" key="1">
    <citation type="submission" date="2021-06" db="EMBL/GenBank/DDBJ databases">
        <title>Parelaphostrongylus tenuis whole genome reference sequence.</title>
        <authorList>
            <person name="Garwood T.J."/>
            <person name="Larsen P.A."/>
            <person name="Fountain-Jones N.M."/>
            <person name="Garbe J.R."/>
            <person name="Macchietto M.G."/>
            <person name="Kania S.A."/>
            <person name="Gerhold R.W."/>
            <person name="Richards J.E."/>
            <person name="Wolf T.M."/>
        </authorList>
    </citation>
    <scope>NUCLEOTIDE SEQUENCE</scope>
    <source>
        <strain evidence="7">MNPRO001-30</strain>
        <tissue evidence="7">Meninges</tissue>
    </source>
</reference>
<comment type="caution">
    <text evidence="7">The sequence shown here is derived from an EMBL/GenBank/DDBJ whole genome shotgun (WGS) entry which is preliminary data.</text>
</comment>
<feature type="domain" description="G-protein coupled receptors family 1 profile" evidence="6">
    <location>
        <begin position="52"/>
        <end position="154"/>
    </location>
</feature>
<dbReference type="PANTHER" id="PTHR23017:SF3">
    <property type="entry name" value="G-PROTEIN COUPLED RECEPTORS FAMILY 1 PROFILE DOMAIN-CONTAINING PROTEIN"/>
    <property type="match status" value="1"/>
</dbReference>
<dbReference type="Pfam" id="PF10328">
    <property type="entry name" value="7TM_GPCR_Srx"/>
    <property type="match status" value="1"/>
</dbReference>
<dbReference type="EMBL" id="JAHQIW010001838">
    <property type="protein sequence ID" value="KAJ1353781.1"/>
    <property type="molecule type" value="Genomic_DNA"/>
</dbReference>
<keyword evidence="3 5" id="KW-1133">Transmembrane helix</keyword>
<dbReference type="PANTHER" id="PTHR23017">
    <property type="entry name" value="SERPENTINE RECEPTOR, CLASS X"/>
    <property type="match status" value="1"/>
</dbReference>
<dbReference type="GO" id="GO:0016020">
    <property type="term" value="C:membrane"/>
    <property type="evidence" value="ECO:0007669"/>
    <property type="project" value="UniProtKB-SubCell"/>
</dbReference>
<gene>
    <name evidence="7" type="ORF">KIN20_010521</name>
</gene>
<evidence type="ECO:0000313" key="7">
    <source>
        <dbReference type="EMBL" id="KAJ1353781.1"/>
    </source>
</evidence>
<dbReference type="InterPro" id="IPR019430">
    <property type="entry name" value="7TM_GPCR_serpentine_rcpt_Srx"/>
</dbReference>
<evidence type="ECO:0000256" key="2">
    <source>
        <dbReference type="ARBA" id="ARBA00022692"/>
    </source>
</evidence>
<organism evidence="7 8">
    <name type="scientific">Parelaphostrongylus tenuis</name>
    <name type="common">Meningeal worm</name>
    <dbReference type="NCBI Taxonomy" id="148309"/>
    <lineage>
        <taxon>Eukaryota</taxon>
        <taxon>Metazoa</taxon>
        <taxon>Ecdysozoa</taxon>
        <taxon>Nematoda</taxon>
        <taxon>Chromadorea</taxon>
        <taxon>Rhabditida</taxon>
        <taxon>Rhabditina</taxon>
        <taxon>Rhabditomorpha</taxon>
        <taxon>Strongyloidea</taxon>
        <taxon>Metastrongylidae</taxon>
        <taxon>Parelaphostrongylus</taxon>
    </lineage>
</organism>